<dbReference type="InterPro" id="IPR021005">
    <property type="entry name" value="Znf_CGNR"/>
</dbReference>
<comment type="caution">
    <text evidence="2">The sequence shown here is derived from an EMBL/GenBank/DDBJ whole genome shotgun (WGS) entry which is preliminary data.</text>
</comment>
<organism evidence="2 3">
    <name type="scientific">Micromonospora pisi</name>
    <dbReference type="NCBI Taxonomy" id="589240"/>
    <lineage>
        <taxon>Bacteria</taxon>
        <taxon>Bacillati</taxon>
        <taxon>Actinomycetota</taxon>
        <taxon>Actinomycetes</taxon>
        <taxon>Micromonosporales</taxon>
        <taxon>Micromonosporaceae</taxon>
        <taxon>Micromonospora</taxon>
    </lineage>
</organism>
<dbReference type="InterPro" id="IPR023286">
    <property type="entry name" value="ABATE_dom_sf"/>
</dbReference>
<keyword evidence="3" id="KW-1185">Reference proteome</keyword>
<reference evidence="2 3" key="1">
    <citation type="submission" date="2018-10" db="EMBL/GenBank/DDBJ databases">
        <title>Sequencing the genomes of 1000 actinobacteria strains.</title>
        <authorList>
            <person name="Klenk H.-P."/>
        </authorList>
    </citation>
    <scope>NUCLEOTIDE SEQUENCE [LARGE SCALE GENOMIC DNA]</scope>
    <source>
        <strain evidence="2 3">DSM 45175</strain>
    </source>
</reference>
<proteinExistence type="predicted"/>
<name>A0A495JIZ5_9ACTN</name>
<dbReference type="Pfam" id="PF11706">
    <property type="entry name" value="zf-CGNR"/>
    <property type="match status" value="1"/>
</dbReference>
<dbReference type="PANTHER" id="PTHR35525:SF3">
    <property type="entry name" value="BLL6575 PROTEIN"/>
    <property type="match status" value="1"/>
</dbReference>
<dbReference type="Gene3D" id="1.10.3300.10">
    <property type="entry name" value="Jann2411-like domain"/>
    <property type="match status" value="1"/>
</dbReference>
<dbReference type="Proteomes" id="UP000277671">
    <property type="component" value="Unassembled WGS sequence"/>
</dbReference>
<evidence type="ECO:0000313" key="2">
    <source>
        <dbReference type="EMBL" id="RKR88781.1"/>
    </source>
</evidence>
<protein>
    <submittedName>
        <fullName evidence="2">Putative stress-induced transcription regulator</fullName>
    </submittedName>
</protein>
<dbReference type="EMBL" id="RBKT01000001">
    <property type="protein sequence ID" value="RKR88781.1"/>
    <property type="molecule type" value="Genomic_DNA"/>
</dbReference>
<dbReference type="InterPro" id="IPR010852">
    <property type="entry name" value="ABATE"/>
</dbReference>
<gene>
    <name evidence="2" type="ORF">BDK92_3112</name>
</gene>
<feature type="domain" description="Zinc finger CGNR" evidence="1">
    <location>
        <begin position="175"/>
        <end position="217"/>
    </location>
</feature>
<dbReference type="PANTHER" id="PTHR35525">
    <property type="entry name" value="BLL6575 PROTEIN"/>
    <property type="match status" value="1"/>
</dbReference>
<dbReference type="SUPFAM" id="SSF160904">
    <property type="entry name" value="Jann2411-like"/>
    <property type="match status" value="1"/>
</dbReference>
<sequence length="248" mass="27416">MTKYAAESLLRHMPVNRKVKALSAMRTPAVSHYGDAPLRPPIVYGCRVNFDAYARTGVDLVNARLDDLDDLKALFADENLWMRDEVAERDVVIFRRAQKRLRDVFEFGTSGRDVDAVAELNSLLETFPVQPRISGHGSSDWHMHVSSRGASVSAEYLAGAVWGLSVWLCEYGSARFGVCADDRCGNVYLDTSSNCCRRFCSERCATRSHVAAHRARKRAAVEEAVQAAAVPKPSVPKASLPTQTLTKV</sequence>
<dbReference type="AlphaFoldDB" id="A0A495JIZ5"/>
<evidence type="ECO:0000313" key="3">
    <source>
        <dbReference type="Proteomes" id="UP000277671"/>
    </source>
</evidence>
<evidence type="ECO:0000259" key="1">
    <source>
        <dbReference type="Pfam" id="PF11706"/>
    </source>
</evidence>
<accession>A0A495JIZ5</accession>